<feature type="chain" id="PRO_5039934731" evidence="1">
    <location>
        <begin position="23"/>
        <end position="234"/>
    </location>
</feature>
<dbReference type="AlphaFoldDB" id="A0A9J7BQV5"/>
<dbReference type="EMBL" id="CP093313">
    <property type="protein sequence ID" value="UWZ83318.1"/>
    <property type="molecule type" value="Genomic_DNA"/>
</dbReference>
<evidence type="ECO:0000313" key="3">
    <source>
        <dbReference type="Proteomes" id="UP001059380"/>
    </source>
</evidence>
<gene>
    <name evidence="2" type="ORF">MOP44_22455</name>
</gene>
<dbReference type="Proteomes" id="UP001059380">
    <property type="component" value="Chromosome"/>
</dbReference>
<protein>
    <submittedName>
        <fullName evidence="2">Uncharacterized protein</fullName>
    </submittedName>
</protein>
<organism evidence="2 3">
    <name type="scientific">Occallatibacter riparius</name>
    <dbReference type="NCBI Taxonomy" id="1002689"/>
    <lineage>
        <taxon>Bacteria</taxon>
        <taxon>Pseudomonadati</taxon>
        <taxon>Acidobacteriota</taxon>
        <taxon>Terriglobia</taxon>
        <taxon>Terriglobales</taxon>
        <taxon>Acidobacteriaceae</taxon>
        <taxon>Occallatibacter</taxon>
    </lineage>
</organism>
<dbReference type="KEGG" id="orp:MOP44_22455"/>
<proteinExistence type="predicted"/>
<sequence length="234" mass="24599">MRFVGRLLGLALFLCLMPALHAADLSGAWTGSFDFQGTSIPVTINLKAADTTLTGNIEGLPTSPTEIHDGKIDGNAITFWVNSDYEGQTYKLVYKGKVNGDSIDFDFGTEDGSWGTVMTAKRQGTAAGAPVAGPTDVSGNWSGNFDFNGTSMPVTFKLQSSGATLTGTVEGMGPAPVTIKDGKVDGDTVSFNIDVDYQGQTYTLAYKGKVQAGTINFDFGTMDGSWGSSITAKK</sequence>
<dbReference type="RefSeq" id="WP_260792652.1">
    <property type="nucleotide sequence ID" value="NZ_CP093313.1"/>
</dbReference>
<accession>A0A9J7BQV5</accession>
<evidence type="ECO:0000313" key="2">
    <source>
        <dbReference type="EMBL" id="UWZ83318.1"/>
    </source>
</evidence>
<keyword evidence="3" id="KW-1185">Reference proteome</keyword>
<reference evidence="2" key="1">
    <citation type="submission" date="2021-04" db="EMBL/GenBank/DDBJ databases">
        <title>Phylogenetic analysis of Acidobacteriaceae.</title>
        <authorList>
            <person name="Qiu L."/>
            <person name="Zhang Q."/>
        </authorList>
    </citation>
    <scope>NUCLEOTIDE SEQUENCE</scope>
    <source>
        <strain evidence="2">DSM 25168</strain>
    </source>
</reference>
<feature type="signal peptide" evidence="1">
    <location>
        <begin position="1"/>
        <end position="22"/>
    </location>
</feature>
<keyword evidence="1" id="KW-0732">Signal</keyword>
<evidence type="ECO:0000256" key="1">
    <source>
        <dbReference type="SAM" id="SignalP"/>
    </source>
</evidence>
<name>A0A9J7BQV5_9BACT</name>